<gene>
    <name evidence="1" type="ORF">CLUMA_CG015678</name>
</gene>
<keyword evidence="2" id="KW-1185">Reference proteome</keyword>
<protein>
    <submittedName>
        <fullName evidence="1">CLUMA_CG015678, isoform A</fullName>
    </submittedName>
</protein>
<dbReference type="AlphaFoldDB" id="A0A1J1IS40"/>
<reference evidence="1 2" key="1">
    <citation type="submission" date="2015-04" db="EMBL/GenBank/DDBJ databases">
        <authorList>
            <person name="Syromyatnikov M.Y."/>
            <person name="Popov V.N."/>
        </authorList>
    </citation>
    <scope>NUCLEOTIDE SEQUENCE [LARGE SCALE GENOMIC DNA]</scope>
</reference>
<dbReference type="Proteomes" id="UP000183832">
    <property type="component" value="Unassembled WGS sequence"/>
</dbReference>
<sequence>MFFSRKTMTTCRNVYQRKRIHREHGDDYIKEMENLMMDHLESSSKTYITVISISTSHVFNTTECQSIFQ</sequence>
<evidence type="ECO:0000313" key="2">
    <source>
        <dbReference type="Proteomes" id="UP000183832"/>
    </source>
</evidence>
<name>A0A1J1IS40_9DIPT</name>
<proteinExistence type="predicted"/>
<accession>A0A1J1IS40</accession>
<organism evidence="1 2">
    <name type="scientific">Clunio marinus</name>
    <dbReference type="NCBI Taxonomy" id="568069"/>
    <lineage>
        <taxon>Eukaryota</taxon>
        <taxon>Metazoa</taxon>
        <taxon>Ecdysozoa</taxon>
        <taxon>Arthropoda</taxon>
        <taxon>Hexapoda</taxon>
        <taxon>Insecta</taxon>
        <taxon>Pterygota</taxon>
        <taxon>Neoptera</taxon>
        <taxon>Endopterygota</taxon>
        <taxon>Diptera</taxon>
        <taxon>Nematocera</taxon>
        <taxon>Chironomoidea</taxon>
        <taxon>Chironomidae</taxon>
        <taxon>Clunio</taxon>
    </lineage>
</organism>
<dbReference type="EMBL" id="CVRI01000057">
    <property type="protein sequence ID" value="CRL02530.1"/>
    <property type="molecule type" value="Genomic_DNA"/>
</dbReference>
<evidence type="ECO:0000313" key="1">
    <source>
        <dbReference type="EMBL" id="CRL02530.1"/>
    </source>
</evidence>